<dbReference type="Pfam" id="PF01794">
    <property type="entry name" value="Ferric_reduct"/>
    <property type="match status" value="1"/>
</dbReference>
<feature type="transmembrane region" description="Helical" evidence="8">
    <location>
        <begin position="397"/>
        <end position="419"/>
    </location>
</feature>
<feature type="domain" description="Ferric oxidoreductase" evidence="10">
    <location>
        <begin position="294"/>
        <end position="413"/>
    </location>
</feature>
<reference evidence="11" key="1">
    <citation type="submission" date="2023-06" db="EMBL/GenBank/DDBJ databases">
        <title>Genome-scale phylogeny and comparative genomics of the fungal order Sordariales.</title>
        <authorList>
            <consortium name="Lawrence Berkeley National Laboratory"/>
            <person name="Hensen N."/>
            <person name="Bonometti L."/>
            <person name="Westerberg I."/>
            <person name="Brannstrom I.O."/>
            <person name="Guillou S."/>
            <person name="Cros-Aarteil S."/>
            <person name="Calhoun S."/>
            <person name="Haridas S."/>
            <person name="Kuo A."/>
            <person name="Mondo S."/>
            <person name="Pangilinan J."/>
            <person name="Riley R."/>
            <person name="Labutti K."/>
            <person name="Andreopoulos B."/>
            <person name="Lipzen A."/>
            <person name="Chen C."/>
            <person name="Yanf M."/>
            <person name="Daum C."/>
            <person name="Ng V."/>
            <person name="Clum A."/>
            <person name="Steindorff A."/>
            <person name="Ohm R."/>
            <person name="Martin F."/>
            <person name="Silar P."/>
            <person name="Natvig D."/>
            <person name="Lalanne C."/>
            <person name="Gautier V."/>
            <person name="Ament-Velasquez S.L."/>
            <person name="Kruys A."/>
            <person name="Hutchinson M.I."/>
            <person name="Powell A.J."/>
            <person name="Barry K."/>
            <person name="Miller A.N."/>
            <person name="Grigoriev I.V."/>
            <person name="Debuchy R."/>
            <person name="Gladieux P."/>
            <person name="Thoren M.H."/>
            <person name="Johannesson H."/>
        </authorList>
    </citation>
    <scope>NUCLEOTIDE SEQUENCE</scope>
    <source>
        <strain evidence="11">8032-3</strain>
    </source>
</reference>
<dbReference type="GO" id="GO:0000293">
    <property type="term" value="F:ferric-chelate reductase activity"/>
    <property type="evidence" value="ECO:0007669"/>
    <property type="project" value="TreeGrafter"/>
</dbReference>
<evidence type="ECO:0000313" key="12">
    <source>
        <dbReference type="Proteomes" id="UP001244011"/>
    </source>
</evidence>
<evidence type="ECO:0000256" key="1">
    <source>
        <dbReference type="ARBA" id="ARBA00004141"/>
    </source>
</evidence>
<evidence type="ECO:0000256" key="2">
    <source>
        <dbReference type="ARBA" id="ARBA00022448"/>
    </source>
</evidence>
<evidence type="ECO:0000256" key="3">
    <source>
        <dbReference type="ARBA" id="ARBA00022692"/>
    </source>
</evidence>
<dbReference type="GO" id="GO:0015677">
    <property type="term" value="P:copper ion import"/>
    <property type="evidence" value="ECO:0007669"/>
    <property type="project" value="TreeGrafter"/>
</dbReference>
<keyword evidence="6 8" id="KW-0472">Membrane</keyword>
<evidence type="ECO:0000256" key="7">
    <source>
        <dbReference type="SAM" id="MobiDB-lite"/>
    </source>
</evidence>
<keyword evidence="4 8" id="KW-1133">Transmembrane helix</keyword>
<dbReference type="AlphaFoldDB" id="A0AAJ0BYP6"/>
<keyword evidence="9" id="KW-0732">Signal</keyword>
<dbReference type="InterPro" id="IPR013130">
    <property type="entry name" value="Fe3_Rdtase_TM_dom"/>
</dbReference>
<dbReference type="GO" id="GO:0006879">
    <property type="term" value="P:intracellular iron ion homeostasis"/>
    <property type="evidence" value="ECO:0007669"/>
    <property type="project" value="TreeGrafter"/>
</dbReference>
<feature type="transmembrane region" description="Helical" evidence="8">
    <location>
        <begin position="368"/>
        <end position="390"/>
    </location>
</feature>
<dbReference type="SUPFAM" id="SSF52343">
    <property type="entry name" value="Ferredoxin reductase-like, C-terminal NADP-linked domain"/>
    <property type="match status" value="1"/>
</dbReference>
<dbReference type="Gene3D" id="3.40.50.80">
    <property type="entry name" value="Nucleotide-binding domain of ferredoxin-NADP reductase (FNR) module"/>
    <property type="match status" value="1"/>
</dbReference>
<dbReference type="SFLD" id="SFLDS00052">
    <property type="entry name" value="Ferric_Reductase_Domain"/>
    <property type="match status" value="1"/>
</dbReference>
<comment type="subcellular location">
    <subcellularLocation>
        <location evidence="1">Membrane</location>
        <topology evidence="1">Multi-pass membrane protein</topology>
    </subcellularLocation>
</comment>
<keyword evidence="5" id="KW-0406">Ion transport</keyword>
<name>A0AAJ0BYP6_9PEZI</name>
<proteinExistence type="predicted"/>
<evidence type="ECO:0000259" key="10">
    <source>
        <dbReference type="Pfam" id="PF01794"/>
    </source>
</evidence>
<keyword evidence="12" id="KW-1185">Reference proteome</keyword>
<evidence type="ECO:0000256" key="9">
    <source>
        <dbReference type="SAM" id="SignalP"/>
    </source>
</evidence>
<feature type="region of interest" description="Disordered" evidence="7">
    <location>
        <begin position="509"/>
        <end position="555"/>
    </location>
</feature>
<comment type="caution">
    <text evidence="11">The sequence shown here is derived from an EMBL/GenBank/DDBJ whole genome shotgun (WGS) entry which is preliminary data.</text>
</comment>
<feature type="transmembrane region" description="Helical" evidence="8">
    <location>
        <begin position="329"/>
        <end position="348"/>
    </location>
</feature>
<feature type="transmembrane region" description="Helical" evidence="8">
    <location>
        <begin position="286"/>
        <end position="308"/>
    </location>
</feature>
<accession>A0AAJ0BYP6</accession>
<dbReference type="PANTHER" id="PTHR32361">
    <property type="entry name" value="FERRIC/CUPRIC REDUCTASE TRANSMEMBRANE COMPONENT"/>
    <property type="match status" value="1"/>
</dbReference>
<protein>
    <submittedName>
        <fullName evidence="11">Ferric-chelate reductase fre2</fullName>
    </submittedName>
</protein>
<feature type="compositionally biased region" description="Polar residues" evidence="7">
    <location>
        <begin position="532"/>
        <end position="542"/>
    </location>
</feature>
<feature type="transmembrane region" description="Helical" evidence="8">
    <location>
        <begin position="252"/>
        <end position="274"/>
    </location>
</feature>
<keyword evidence="2" id="KW-0813">Transport</keyword>
<keyword evidence="3 8" id="KW-0812">Transmembrane</keyword>
<feature type="chain" id="PRO_5042548642" evidence="9">
    <location>
        <begin position="22"/>
        <end position="742"/>
    </location>
</feature>
<evidence type="ECO:0000256" key="8">
    <source>
        <dbReference type="SAM" id="Phobius"/>
    </source>
</evidence>
<dbReference type="Proteomes" id="UP001244011">
    <property type="component" value="Unassembled WGS sequence"/>
</dbReference>
<organism evidence="11 12">
    <name type="scientific">Phialemonium atrogriseum</name>
    <dbReference type="NCBI Taxonomy" id="1093897"/>
    <lineage>
        <taxon>Eukaryota</taxon>
        <taxon>Fungi</taxon>
        <taxon>Dikarya</taxon>
        <taxon>Ascomycota</taxon>
        <taxon>Pezizomycotina</taxon>
        <taxon>Sordariomycetes</taxon>
        <taxon>Sordariomycetidae</taxon>
        <taxon>Cephalothecales</taxon>
        <taxon>Cephalothecaceae</taxon>
        <taxon>Phialemonium</taxon>
    </lineage>
</organism>
<dbReference type="PANTHER" id="PTHR32361:SF9">
    <property type="entry name" value="FERRIC REDUCTASE TRANSMEMBRANE COMPONENT 3-RELATED"/>
    <property type="match status" value="1"/>
</dbReference>
<evidence type="ECO:0000256" key="6">
    <source>
        <dbReference type="ARBA" id="ARBA00023136"/>
    </source>
</evidence>
<dbReference type="GeneID" id="85307874"/>
<dbReference type="GO" id="GO:0005886">
    <property type="term" value="C:plasma membrane"/>
    <property type="evidence" value="ECO:0007669"/>
    <property type="project" value="TreeGrafter"/>
</dbReference>
<dbReference type="RefSeq" id="XP_060282520.1">
    <property type="nucleotide sequence ID" value="XM_060424687.1"/>
</dbReference>
<evidence type="ECO:0000256" key="4">
    <source>
        <dbReference type="ARBA" id="ARBA00022989"/>
    </source>
</evidence>
<feature type="transmembrane region" description="Helical" evidence="8">
    <location>
        <begin position="191"/>
        <end position="212"/>
    </location>
</feature>
<feature type="signal peptide" evidence="9">
    <location>
        <begin position="1"/>
        <end position="21"/>
    </location>
</feature>
<sequence>MNPRKLALAGLAAHLVPGVDAGQTLGRPGYGFIGYGIEMYKPTCAYACRDSITAPLNCTDADMGGGHEHSDGMIMKRMDGWMVMAPTPECKVSNDFFLQTLAYCMKKRCPDVAISKLESFWVDNVAGSKPHQPVPKESYSDTLNAIVTPPTRELNNSVPLNYIAVVTDDQWSPIYGTNANFEDTETTHVRYGLVILLTGAIIPIGLSLLRFLPWPASWVSRINGYLIDPPLFGSRHASPVWGLGIMPTRGQALFIAYLWIINVVLSAVGYVIIWPNTWYESTSIEVMAFVANRTGILSFANFPLVFLYSGRNNILLWVTDWSHSTFLLLHRWIAFICTLQAVLHSIIYLYMYTQLPGWGYASESRLPYWVWGIIATLALSIAIPASILPLRQRLYEVFLAGHITLAILSLLGCFLHIWYRFNRQWGYETWLYVAAAVWAFDRTARLTRTVLGGRGIRRAFVTPIDDDYYRVDVPGVAIAGHAYLHFPTLSGWRVWENHPFSVAAITAGRVPAQQQQKQQPSGRPAVEEPSTPGASSRSSDSLPQPAPPTTARASVPTTTFLIRKHAGITSALATAGNGATTAAGIPVLVEGHYGATTGHGDAFPTPDFPHVLCVAGGVGITAVLPVLRRLSCLGGGLGGEVKVFWGVRSGALVGAVEDMLGYACGGDAGGERRWGYVDVVVAVGERLDLRYVLESELRSRPGGTTVVVCGPAGMADEVRCVVSGLSRQSGVLVRLVVESFSW</sequence>
<evidence type="ECO:0000256" key="5">
    <source>
        <dbReference type="ARBA" id="ARBA00023065"/>
    </source>
</evidence>
<dbReference type="EMBL" id="MU839012">
    <property type="protein sequence ID" value="KAK1766307.1"/>
    <property type="molecule type" value="Genomic_DNA"/>
</dbReference>
<dbReference type="InterPro" id="IPR039261">
    <property type="entry name" value="FNR_nucleotide-bd"/>
</dbReference>
<dbReference type="CDD" id="cd06186">
    <property type="entry name" value="NOX_Duox_like_FAD_NADP"/>
    <property type="match status" value="1"/>
</dbReference>
<dbReference type="GO" id="GO:0006826">
    <property type="term" value="P:iron ion transport"/>
    <property type="evidence" value="ECO:0007669"/>
    <property type="project" value="TreeGrafter"/>
</dbReference>
<dbReference type="InterPro" id="IPR051410">
    <property type="entry name" value="Ferric/Cupric_Reductase"/>
</dbReference>
<gene>
    <name evidence="11" type="ORF">QBC33DRAFT_453477</name>
</gene>
<dbReference type="SFLD" id="SFLDG01168">
    <property type="entry name" value="Ferric_reductase_subgroup_(FRE"/>
    <property type="match status" value="1"/>
</dbReference>
<evidence type="ECO:0000313" key="11">
    <source>
        <dbReference type="EMBL" id="KAK1766307.1"/>
    </source>
</evidence>